<organism evidence="2 3">
    <name type="scientific">Candidatus Microbacterium stercoravium</name>
    <dbReference type="NCBI Taxonomy" id="2838697"/>
    <lineage>
        <taxon>Bacteria</taxon>
        <taxon>Bacillati</taxon>
        <taxon>Actinomycetota</taxon>
        <taxon>Actinomycetes</taxon>
        <taxon>Micrococcales</taxon>
        <taxon>Microbacteriaceae</taxon>
        <taxon>Microbacterium</taxon>
    </lineage>
</organism>
<dbReference type="Proteomes" id="UP000824220">
    <property type="component" value="Unassembled WGS sequence"/>
</dbReference>
<evidence type="ECO:0000313" key="2">
    <source>
        <dbReference type="EMBL" id="HJA04338.1"/>
    </source>
</evidence>
<gene>
    <name evidence="2" type="ORF">H9800_05700</name>
</gene>
<evidence type="ECO:0000313" key="3">
    <source>
        <dbReference type="Proteomes" id="UP000824220"/>
    </source>
</evidence>
<reference evidence="2" key="1">
    <citation type="journal article" date="2021" name="PeerJ">
        <title>Extensive microbial diversity within the chicken gut microbiome revealed by metagenomics and culture.</title>
        <authorList>
            <person name="Gilroy R."/>
            <person name="Ravi A."/>
            <person name="Getino M."/>
            <person name="Pursley I."/>
            <person name="Horton D.L."/>
            <person name="Alikhan N.F."/>
            <person name="Baker D."/>
            <person name="Gharbi K."/>
            <person name="Hall N."/>
            <person name="Watson M."/>
            <person name="Adriaenssens E.M."/>
            <person name="Foster-Nyarko E."/>
            <person name="Jarju S."/>
            <person name="Secka A."/>
            <person name="Antonio M."/>
            <person name="Oren A."/>
            <person name="Chaudhuri R.R."/>
            <person name="La Ragione R."/>
            <person name="Hildebrand F."/>
            <person name="Pallen M.J."/>
        </authorList>
    </citation>
    <scope>NUCLEOTIDE SEQUENCE</scope>
    <source>
        <strain evidence="2">ChiHjej8B7-3636</strain>
    </source>
</reference>
<reference evidence="2" key="2">
    <citation type="submission" date="2021-04" db="EMBL/GenBank/DDBJ databases">
        <authorList>
            <person name="Gilroy R."/>
        </authorList>
    </citation>
    <scope>NUCLEOTIDE SEQUENCE</scope>
    <source>
        <strain evidence="2">ChiHjej8B7-3636</strain>
    </source>
</reference>
<dbReference type="EMBL" id="DXAM01000081">
    <property type="protein sequence ID" value="HJA04338.1"/>
    <property type="molecule type" value="Genomic_DNA"/>
</dbReference>
<dbReference type="AlphaFoldDB" id="A0A9D2KIH9"/>
<protein>
    <submittedName>
        <fullName evidence="2">ThuA domain-containing protein</fullName>
    </submittedName>
</protein>
<proteinExistence type="predicted"/>
<dbReference type="SUPFAM" id="SSF52317">
    <property type="entry name" value="Class I glutamine amidotransferase-like"/>
    <property type="match status" value="1"/>
</dbReference>
<dbReference type="InterPro" id="IPR029010">
    <property type="entry name" value="ThuA-like"/>
</dbReference>
<accession>A0A9D2KIH9</accession>
<sequence>MIAVIATSEGRYRDPWHPFDETTPALAAVLGEAGFDTRILPVDDALATLDAASLLAVNAGDPWRHDPPPIGAPAAARDGFSRALARGIGVLAMHTSLSSLRDYPEWPVATGGMWVPGISMHPPQSLATFDWAEHPLAGSAPLEALDERYSYLQSFGPRDVVATHEHDGLTHPVVWTREYGSARVAVDLLGHDAASYESASHRALIGRLARWATAA</sequence>
<dbReference type="InterPro" id="IPR029062">
    <property type="entry name" value="Class_I_gatase-like"/>
</dbReference>
<comment type="caution">
    <text evidence="2">The sequence shown here is derived from an EMBL/GenBank/DDBJ whole genome shotgun (WGS) entry which is preliminary data.</text>
</comment>
<dbReference type="Gene3D" id="3.40.50.880">
    <property type="match status" value="1"/>
</dbReference>
<feature type="domain" description="ThuA-like" evidence="1">
    <location>
        <begin position="21"/>
        <end position="212"/>
    </location>
</feature>
<name>A0A9D2KIH9_9MICO</name>
<dbReference type="Pfam" id="PF06283">
    <property type="entry name" value="ThuA"/>
    <property type="match status" value="1"/>
</dbReference>
<evidence type="ECO:0000259" key="1">
    <source>
        <dbReference type="Pfam" id="PF06283"/>
    </source>
</evidence>